<dbReference type="InterPro" id="IPR004995">
    <property type="entry name" value="Spore_Ger"/>
</dbReference>
<dbReference type="GO" id="GO:0009847">
    <property type="term" value="P:spore germination"/>
    <property type="evidence" value="ECO:0007669"/>
    <property type="project" value="InterPro"/>
</dbReference>
<keyword evidence="5" id="KW-1185">Reference proteome</keyword>
<dbReference type="PANTHER" id="PTHR22550:SF5">
    <property type="entry name" value="LEUCINE ZIPPER PROTEIN 4"/>
    <property type="match status" value="1"/>
</dbReference>
<comment type="similarity">
    <text evidence="1">Belongs to the GerABKA family.</text>
</comment>
<reference evidence="4 5" key="1">
    <citation type="submission" date="2019-07" db="EMBL/GenBank/DDBJ databases">
        <authorList>
            <person name="Kim J.K."/>
            <person name="Cheong H.-M."/>
            <person name="Choi Y."/>
            <person name="Hwang K.J."/>
            <person name="Lee S."/>
            <person name="Choi C."/>
        </authorList>
    </citation>
    <scope>NUCLEOTIDE SEQUENCE [LARGE SCALE GENOMIC DNA]</scope>
    <source>
        <strain evidence="4 5">KS 22</strain>
    </source>
</reference>
<proteinExistence type="inferred from homology"/>
<dbReference type="Proteomes" id="UP000515679">
    <property type="component" value="Chromosome"/>
</dbReference>
<evidence type="ECO:0000313" key="5">
    <source>
        <dbReference type="Proteomes" id="UP000515679"/>
    </source>
</evidence>
<dbReference type="InterPro" id="IPR050768">
    <property type="entry name" value="UPF0353/GerABKA_families"/>
</dbReference>
<gene>
    <name evidence="4" type="ORF">FPL14_28255</name>
</gene>
<dbReference type="Pfam" id="PF03323">
    <property type="entry name" value="GerA"/>
    <property type="match status" value="1"/>
</dbReference>
<organism evidence="4 5">
    <name type="scientific">Cohnella cholangitidis</name>
    <dbReference type="NCBI Taxonomy" id="2598458"/>
    <lineage>
        <taxon>Bacteria</taxon>
        <taxon>Bacillati</taxon>
        <taxon>Bacillota</taxon>
        <taxon>Bacilli</taxon>
        <taxon>Bacillales</taxon>
        <taxon>Paenibacillaceae</taxon>
        <taxon>Cohnella</taxon>
    </lineage>
</organism>
<dbReference type="GO" id="GO:0016020">
    <property type="term" value="C:membrane"/>
    <property type="evidence" value="ECO:0007669"/>
    <property type="project" value="InterPro"/>
</dbReference>
<evidence type="ECO:0000256" key="2">
    <source>
        <dbReference type="ARBA" id="ARBA00023136"/>
    </source>
</evidence>
<protein>
    <submittedName>
        <fullName evidence="4">Spore germination protein</fullName>
    </submittedName>
</protein>
<keyword evidence="3" id="KW-0812">Transmembrane</keyword>
<dbReference type="PANTHER" id="PTHR22550">
    <property type="entry name" value="SPORE GERMINATION PROTEIN"/>
    <property type="match status" value="1"/>
</dbReference>
<dbReference type="EMBL" id="CP041969">
    <property type="protein sequence ID" value="QMV44631.1"/>
    <property type="molecule type" value="Genomic_DNA"/>
</dbReference>
<dbReference type="RefSeq" id="WP_182300885.1">
    <property type="nucleotide sequence ID" value="NZ_CP041969.1"/>
</dbReference>
<feature type="transmembrane region" description="Helical" evidence="3">
    <location>
        <begin position="348"/>
        <end position="376"/>
    </location>
</feature>
<accession>A0A7G5C5Z7</accession>
<dbReference type="PIRSF" id="PIRSF005690">
    <property type="entry name" value="GerBA"/>
    <property type="match status" value="1"/>
</dbReference>
<keyword evidence="2 3" id="KW-0472">Membrane</keyword>
<keyword evidence="3" id="KW-1133">Transmembrane helix</keyword>
<name>A0A7G5C5Z7_9BACL</name>
<evidence type="ECO:0000256" key="3">
    <source>
        <dbReference type="SAM" id="Phobius"/>
    </source>
</evidence>
<feature type="transmembrane region" description="Helical" evidence="3">
    <location>
        <begin position="388"/>
        <end position="407"/>
    </location>
</feature>
<dbReference type="KEGG" id="cchl:FPL14_28255"/>
<sequence length="520" mass="57893">MNMDKLFRKAFYVDRNGSKRDQDGDKNAKPRLSLNELSREELFRLFDKSADVNLHHYFKDTETKQSNPLLIYCDTMIDTKQLNDFLYIQLRKLLSYPSAGNPSPFSEIPFESQNIYHIVGPDAIENMIQQVFSGNLVLFFEETRELYAFQMANPPQRSPSESNTEISIKGPRDGFTESIDTNVALVRKRLKTPTLGIEYYQLGSRSKTSIALLFMTDITNADLLNEVRTRLGKIEVDGVLSSQLLEEGLSDTSYSLFPLIEYMGRPDYITESLLKGRFAIVVDGSPMVLVGPTNLMSLIKSPEDLHLPFYYVTLERLLRLLGLSVAILFPGFWVSISAFNLDQIPFPLLATVVVARLGLPLSGPIDLFLMLGLFELFREAGMRLPKAVGQTVAVVGGLIVGEAAISAGITGPTTLVVSAVTAVSTFTLVNQSLSGSVTVIRFCVLALCCLFGMFGLFLSVFLIVLYLSSLTSFGVPFMTPLSPIRFKDVLNSIVSLPWKLWNKRPTMYAPKDSSQQGENS</sequence>
<feature type="transmembrane region" description="Helical" evidence="3">
    <location>
        <begin position="413"/>
        <end position="430"/>
    </location>
</feature>
<dbReference type="AlphaFoldDB" id="A0A7G5C5Z7"/>
<feature type="transmembrane region" description="Helical" evidence="3">
    <location>
        <begin position="317"/>
        <end position="336"/>
    </location>
</feature>
<feature type="transmembrane region" description="Helical" evidence="3">
    <location>
        <begin position="442"/>
        <end position="467"/>
    </location>
</feature>
<evidence type="ECO:0000313" key="4">
    <source>
        <dbReference type="EMBL" id="QMV44631.1"/>
    </source>
</evidence>
<evidence type="ECO:0000256" key="1">
    <source>
        <dbReference type="ARBA" id="ARBA00005278"/>
    </source>
</evidence>